<protein>
    <submittedName>
        <fullName evidence="1">Uncharacterized protein</fullName>
    </submittedName>
</protein>
<accession>A0A2P2N243</accession>
<dbReference type="EMBL" id="GGEC01056059">
    <property type="protein sequence ID" value="MBX36543.1"/>
    <property type="molecule type" value="Transcribed_RNA"/>
</dbReference>
<dbReference type="AlphaFoldDB" id="A0A2P2N243"/>
<sequence length="38" mass="4464">MFWLAIGDIVEAYFVLIKSMQQQQWKNNGCTLCPLRCD</sequence>
<reference evidence="1" key="1">
    <citation type="submission" date="2018-02" db="EMBL/GenBank/DDBJ databases">
        <title>Rhizophora mucronata_Transcriptome.</title>
        <authorList>
            <person name="Meera S.P."/>
            <person name="Sreeshan A."/>
            <person name="Augustine A."/>
        </authorList>
    </citation>
    <scope>NUCLEOTIDE SEQUENCE</scope>
    <source>
        <tissue evidence="1">Leaf</tissue>
    </source>
</reference>
<evidence type="ECO:0000313" key="1">
    <source>
        <dbReference type="EMBL" id="MBX36543.1"/>
    </source>
</evidence>
<name>A0A2P2N243_RHIMU</name>
<proteinExistence type="predicted"/>
<organism evidence="1">
    <name type="scientific">Rhizophora mucronata</name>
    <name type="common">Asiatic mangrove</name>
    <dbReference type="NCBI Taxonomy" id="61149"/>
    <lineage>
        <taxon>Eukaryota</taxon>
        <taxon>Viridiplantae</taxon>
        <taxon>Streptophyta</taxon>
        <taxon>Embryophyta</taxon>
        <taxon>Tracheophyta</taxon>
        <taxon>Spermatophyta</taxon>
        <taxon>Magnoliopsida</taxon>
        <taxon>eudicotyledons</taxon>
        <taxon>Gunneridae</taxon>
        <taxon>Pentapetalae</taxon>
        <taxon>rosids</taxon>
        <taxon>fabids</taxon>
        <taxon>Malpighiales</taxon>
        <taxon>Rhizophoraceae</taxon>
        <taxon>Rhizophora</taxon>
    </lineage>
</organism>